<keyword evidence="5" id="KW-1185">Reference proteome</keyword>
<comment type="similarity">
    <text evidence="1">Belongs to the FAM149 family.</text>
</comment>
<feature type="region of interest" description="Disordered" evidence="2">
    <location>
        <begin position="16"/>
        <end position="35"/>
    </location>
</feature>
<dbReference type="Pfam" id="PF12516">
    <property type="entry name" value="DUF3719"/>
    <property type="match status" value="1"/>
</dbReference>
<dbReference type="InterPro" id="IPR022194">
    <property type="entry name" value="DUF3719"/>
</dbReference>
<feature type="domain" description="DUF3719" evidence="3">
    <location>
        <begin position="58"/>
        <end position="97"/>
    </location>
</feature>
<evidence type="ECO:0000313" key="4">
    <source>
        <dbReference type="EMBL" id="CAF3030430.1"/>
    </source>
</evidence>
<dbReference type="OrthoDB" id="2134133at2759"/>
<evidence type="ECO:0000256" key="2">
    <source>
        <dbReference type="SAM" id="MobiDB-lite"/>
    </source>
</evidence>
<evidence type="ECO:0000313" key="5">
    <source>
        <dbReference type="Proteomes" id="UP000675881"/>
    </source>
</evidence>
<name>A0A7R8HDJ0_LEPSM</name>
<dbReference type="PANTHER" id="PTHR31997">
    <property type="entry name" value="AGAP003710-PA"/>
    <property type="match status" value="1"/>
</dbReference>
<dbReference type="AlphaFoldDB" id="A0A7R8HDJ0"/>
<dbReference type="EMBL" id="HG994587">
    <property type="protein sequence ID" value="CAF3030430.1"/>
    <property type="molecule type" value="Genomic_DNA"/>
</dbReference>
<gene>
    <name evidence="4" type="ORF">LSAA_14222</name>
</gene>
<evidence type="ECO:0000256" key="1">
    <source>
        <dbReference type="ARBA" id="ARBA00008309"/>
    </source>
</evidence>
<evidence type="ECO:0000259" key="3">
    <source>
        <dbReference type="Pfam" id="PF12516"/>
    </source>
</evidence>
<dbReference type="InterPro" id="IPR039630">
    <property type="entry name" value="FAM149"/>
</dbReference>
<dbReference type="Proteomes" id="UP000675881">
    <property type="component" value="Chromosome 8"/>
</dbReference>
<organism evidence="4 5">
    <name type="scientific">Lepeophtheirus salmonis</name>
    <name type="common">Salmon louse</name>
    <name type="synonym">Caligus salmonis</name>
    <dbReference type="NCBI Taxonomy" id="72036"/>
    <lineage>
        <taxon>Eukaryota</taxon>
        <taxon>Metazoa</taxon>
        <taxon>Ecdysozoa</taxon>
        <taxon>Arthropoda</taxon>
        <taxon>Crustacea</taxon>
        <taxon>Multicrustacea</taxon>
        <taxon>Hexanauplia</taxon>
        <taxon>Copepoda</taxon>
        <taxon>Siphonostomatoida</taxon>
        <taxon>Caligidae</taxon>
        <taxon>Lepeophtheirus</taxon>
    </lineage>
</organism>
<protein>
    <submittedName>
        <fullName evidence="4">(salmon louse) hypothetical protein</fullName>
    </submittedName>
</protein>
<proteinExistence type="inferred from homology"/>
<accession>A0A7R8HDJ0</accession>
<sequence>MSISITDLRYKQLPTLNESEEDYNEPRTESSSSWTDDEFEFEASTKIHDLFHGIEAFLYEDDASSINSNLCDELTQWKETFPHLRVLGTGIKSLNPQLESEEVFLLNPPSESKFDSLYKQIIEDLSVTKISGSISRPSTTSMKKKKSSKKSYNRLSILPSLRSITSAPLVRENDKRSKKESLNSSSSSKKDVILPPIVNKSGISRNTLQRRTFPDRKLFLKNQF</sequence>
<feature type="region of interest" description="Disordered" evidence="2">
    <location>
        <begin position="170"/>
        <end position="189"/>
    </location>
</feature>
<reference evidence="4" key="1">
    <citation type="submission" date="2021-02" db="EMBL/GenBank/DDBJ databases">
        <authorList>
            <person name="Bekaert M."/>
        </authorList>
    </citation>
    <scope>NUCLEOTIDE SEQUENCE</scope>
    <source>
        <strain evidence="4">IoA-00</strain>
    </source>
</reference>
<dbReference type="PANTHER" id="PTHR31997:SF1">
    <property type="entry name" value="AGAP003710-PA"/>
    <property type="match status" value="1"/>
</dbReference>
<feature type="compositionally biased region" description="Basic and acidic residues" evidence="2">
    <location>
        <begin position="171"/>
        <end position="181"/>
    </location>
</feature>